<dbReference type="AlphaFoldDB" id="A0A8J6E4X6"/>
<keyword evidence="2" id="KW-1185">Reference proteome</keyword>
<organism evidence="1 2">
    <name type="scientific">Carpediemonas membranifera</name>
    <dbReference type="NCBI Taxonomy" id="201153"/>
    <lineage>
        <taxon>Eukaryota</taxon>
        <taxon>Metamonada</taxon>
        <taxon>Carpediemonas-like organisms</taxon>
        <taxon>Carpediemonas</taxon>
    </lineage>
</organism>
<evidence type="ECO:0000313" key="1">
    <source>
        <dbReference type="EMBL" id="KAG9395062.1"/>
    </source>
</evidence>
<protein>
    <submittedName>
        <fullName evidence="1">Uncharacterized protein</fullName>
    </submittedName>
</protein>
<sequence>MLFKPILTKSDRERRLVFLIGEVSRRSGNVRVLTHMREAYRIEFDKARLTWTEISALKARRPDDCGHRTLDDVIDDIAALRLRSDEAHVHMVMACGWLSGRASVRLYPPAAPLDLGPPAGALLVTPVPPVAWLSQQTTQRLVRQTFGKGVTAYTFLFRRLWADHGPPTVREEVAGPADEGCT</sequence>
<dbReference type="Proteomes" id="UP000717585">
    <property type="component" value="Unassembled WGS sequence"/>
</dbReference>
<proteinExistence type="predicted"/>
<gene>
    <name evidence="1" type="ORF">J8273_0278</name>
</gene>
<name>A0A8J6E4X6_9EUKA</name>
<reference evidence="1" key="1">
    <citation type="submission" date="2021-05" db="EMBL/GenBank/DDBJ databases">
        <title>A free-living protist that lacks canonical eukaryotic 1 DNA replication and segregation systems.</title>
        <authorList>
            <person name="Salas-Leiva D.E."/>
            <person name="Tromer E.C."/>
            <person name="Curtis B.A."/>
            <person name="Jerlstrom-Hultqvist J."/>
            <person name="Kolisko M."/>
            <person name="Yi Z."/>
            <person name="Salas-Leiva J.S."/>
            <person name="Gallot-Lavallee L."/>
            <person name="Kops G.J.P.L."/>
            <person name="Archibald J.M."/>
            <person name="Simpson A.G.B."/>
            <person name="Roger A.J."/>
        </authorList>
    </citation>
    <scope>NUCLEOTIDE SEQUENCE</scope>
    <source>
        <strain evidence="1">BICM</strain>
    </source>
</reference>
<accession>A0A8J6E4X6</accession>
<dbReference type="EMBL" id="JAHDYR010000012">
    <property type="protein sequence ID" value="KAG9395062.1"/>
    <property type="molecule type" value="Genomic_DNA"/>
</dbReference>
<evidence type="ECO:0000313" key="2">
    <source>
        <dbReference type="Proteomes" id="UP000717585"/>
    </source>
</evidence>
<comment type="caution">
    <text evidence="1">The sequence shown here is derived from an EMBL/GenBank/DDBJ whole genome shotgun (WGS) entry which is preliminary data.</text>
</comment>